<dbReference type="InterPro" id="IPR002364">
    <property type="entry name" value="Quin_OxRdtase/zeta-crystal_CS"/>
</dbReference>
<dbReference type="InterPro" id="IPR013154">
    <property type="entry name" value="ADH-like_N"/>
</dbReference>
<dbReference type="Gene3D" id="3.40.50.720">
    <property type="entry name" value="NAD(P)-binding Rossmann-like Domain"/>
    <property type="match status" value="1"/>
</dbReference>
<dbReference type="CDD" id="cd05289">
    <property type="entry name" value="MDR_like_2"/>
    <property type="match status" value="1"/>
</dbReference>
<proteinExistence type="predicted"/>
<keyword evidence="1" id="KW-0560">Oxidoreductase</keyword>
<evidence type="ECO:0000259" key="2">
    <source>
        <dbReference type="SMART" id="SM00829"/>
    </source>
</evidence>
<dbReference type="InterPro" id="IPR020843">
    <property type="entry name" value="ER"/>
</dbReference>
<dbReference type="Pfam" id="PF13602">
    <property type="entry name" value="ADH_zinc_N_2"/>
    <property type="match status" value="1"/>
</dbReference>
<dbReference type="AlphaFoldDB" id="A0A2I1KRH8"/>
<name>A0A2I1KRH8_9ACTO</name>
<dbReference type="EMBL" id="PKHA01000009">
    <property type="protein sequence ID" value="PKY98243.1"/>
    <property type="molecule type" value="Genomic_DNA"/>
</dbReference>
<feature type="domain" description="Enoyl reductase (ER)" evidence="2">
    <location>
        <begin position="20"/>
        <end position="303"/>
    </location>
</feature>
<dbReference type="PROSITE" id="PS01162">
    <property type="entry name" value="QOR_ZETA_CRYSTAL"/>
    <property type="match status" value="1"/>
</dbReference>
<dbReference type="InterPro" id="IPR036291">
    <property type="entry name" value="NAD(P)-bd_dom_sf"/>
</dbReference>
<dbReference type="InterPro" id="IPR050700">
    <property type="entry name" value="YIM1/Zinc_Alcohol_DH_Fams"/>
</dbReference>
<dbReference type="GeneID" id="81708957"/>
<evidence type="ECO:0000256" key="1">
    <source>
        <dbReference type="ARBA" id="ARBA00023002"/>
    </source>
</evidence>
<dbReference type="SUPFAM" id="SSF50129">
    <property type="entry name" value="GroES-like"/>
    <property type="match status" value="1"/>
</dbReference>
<organism evidence="3 4">
    <name type="scientific">Actinomyces urogenitalis</name>
    <dbReference type="NCBI Taxonomy" id="103621"/>
    <lineage>
        <taxon>Bacteria</taxon>
        <taxon>Bacillati</taxon>
        <taxon>Actinomycetota</taxon>
        <taxon>Actinomycetes</taxon>
        <taxon>Actinomycetales</taxon>
        <taxon>Actinomycetaceae</taxon>
        <taxon>Actinomyces</taxon>
    </lineage>
</organism>
<evidence type="ECO:0000313" key="3">
    <source>
        <dbReference type="EMBL" id="PKY98243.1"/>
    </source>
</evidence>
<dbReference type="RefSeq" id="WP_101638266.1">
    <property type="nucleotide sequence ID" value="NZ_PKHA01000009.1"/>
</dbReference>
<dbReference type="Gene3D" id="3.90.180.10">
    <property type="entry name" value="Medium-chain alcohol dehydrogenases, catalytic domain"/>
    <property type="match status" value="1"/>
</dbReference>
<dbReference type="SMART" id="SM00829">
    <property type="entry name" value="PKS_ER"/>
    <property type="match status" value="1"/>
</dbReference>
<protein>
    <submittedName>
        <fullName evidence="3">NADPH:quinone oxidoreductase</fullName>
    </submittedName>
</protein>
<dbReference type="Pfam" id="PF08240">
    <property type="entry name" value="ADH_N"/>
    <property type="match status" value="1"/>
</dbReference>
<gene>
    <name evidence="3" type="ORF">CYJ26_08425</name>
</gene>
<accession>A0A2I1KRH8</accession>
<dbReference type="Proteomes" id="UP000234778">
    <property type="component" value="Unassembled WGS sequence"/>
</dbReference>
<reference evidence="3 4" key="1">
    <citation type="submission" date="2017-12" db="EMBL/GenBank/DDBJ databases">
        <title>Phylogenetic diversity of female urinary microbiome.</title>
        <authorList>
            <person name="Thomas-White K."/>
            <person name="Wolfe A.J."/>
        </authorList>
    </citation>
    <scope>NUCLEOTIDE SEQUENCE [LARGE SCALE GENOMIC DNA]</scope>
    <source>
        <strain evidence="3 4">UMB0319</strain>
    </source>
</reference>
<sequence>MLVKVTASGVNHLDERLRRGELKSLIPLRLPKVMGSELSGEVVRVGSRVGDLAVGDRVYGFPSPRAMGTFAPYVAVDARTLALAPTTLALVEAAGLPVVGLSVWQGLVGLGGLSAGQRVLVHGGGGGAGSIAIQVVKHLGAYVITTASARDAERVQALGVDEHIDYASQDFTAVLAHAPVDLVLDTQGGEITERSLQVVRKGGTVVSVAGTPEPTLADRMGSGRLMRMVLGLMSLRLRRKAARLGVTYRFLFTQPDREGLQRIAQMVDDGAVRPVVGQVLPPEQTPQALETVVSGQARGKALVRWSPRTA</sequence>
<dbReference type="GO" id="GO:0016491">
    <property type="term" value="F:oxidoreductase activity"/>
    <property type="evidence" value="ECO:0007669"/>
    <property type="project" value="UniProtKB-KW"/>
</dbReference>
<dbReference type="PANTHER" id="PTHR11695:SF294">
    <property type="entry name" value="RETICULON-4-INTERACTING PROTEIN 1, MITOCHONDRIAL"/>
    <property type="match status" value="1"/>
</dbReference>
<evidence type="ECO:0000313" key="4">
    <source>
        <dbReference type="Proteomes" id="UP000234778"/>
    </source>
</evidence>
<dbReference type="GO" id="GO:0008270">
    <property type="term" value="F:zinc ion binding"/>
    <property type="evidence" value="ECO:0007669"/>
    <property type="project" value="InterPro"/>
</dbReference>
<dbReference type="InterPro" id="IPR011032">
    <property type="entry name" value="GroES-like_sf"/>
</dbReference>
<comment type="caution">
    <text evidence="3">The sequence shown here is derived from an EMBL/GenBank/DDBJ whole genome shotgun (WGS) entry which is preliminary data.</text>
</comment>
<dbReference type="PANTHER" id="PTHR11695">
    <property type="entry name" value="ALCOHOL DEHYDROGENASE RELATED"/>
    <property type="match status" value="1"/>
</dbReference>
<dbReference type="SUPFAM" id="SSF51735">
    <property type="entry name" value="NAD(P)-binding Rossmann-fold domains"/>
    <property type="match status" value="1"/>
</dbReference>